<comment type="caution">
    <text evidence="2">The sequence shown here is derived from an EMBL/GenBank/DDBJ whole genome shotgun (WGS) entry which is preliminary data.</text>
</comment>
<organism evidence="2 3">
    <name type="scientific">Streptomyces gossypii</name>
    <dbReference type="NCBI Taxonomy" id="2883101"/>
    <lineage>
        <taxon>Bacteria</taxon>
        <taxon>Bacillati</taxon>
        <taxon>Actinomycetota</taxon>
        <taxon>Actinomycetes</taxon>
        <taxon>Kitasatosporales</taxon>
        <taxon>Streptomycetaceae</taxon>
        <taxon>Streptomyces</taxon>
    </lineage>
</organism>
<sequence>MPSDQRRTARRRRLGTELRALRETSGLTPKDAAEALSCDVTKISRMELGRSGVRKLDLETLLKLYAVSDPAKRRALAVLSRESRKRTWWHQYTDILRPGAGDLLDMESEAERILDFESTLVPGLLQTESYTRALIAGGGVVSEPKAIEARVRLRMERKRVFDADAPPQYVAVIDESALHRRIGTPEVMAEQLQYLVEMSRPPHVSVHVVPAEAGAYPGLDGPFCVLSYPHDVGLDMVLLDHRFDGLWLEDADQVRRYKLLFEHLRALALSSPQTKALLQRLAHEHAQRAE</sequence>
<dbReference type="SMART" id="SM00530">
    <property type="entry name" value="HTH_XRE"/>
    <property type="match status" value="1"/>
</dbReference>
<name>A0ABT2K3T1_9ACTN</name>
<dbReference type="Gene3D" id="1.10.260.40">
    <property type="entry name" value="lambda repressor-like DNA-binding domains"/>
    <property type="match status" value="1"/>
</dbReference>
<dbReference type="Pfam" id="PF13560">
    <property type="entry name" value="HTH_31"/>
    <property type="match status" value="1"/>
</dbReference>
<dbReference type="Pfam" id="PF19054">
    <property type="entry name" value="DUF5753"/>
    <property type="match status" value="1"/>
</dbReference>
<dbReference type="EMBL" id="JAJAGO010000018">
    <property type="protein sequence ID" value="MCT2594175.1"/>
    <property type="molecule type" value="Genomic_DNA"/>
</dbReference>
<proteinExistence type="predicted"/>
<gene>
    <name evidence="2" type="ORF">LHJ74_30420</name>
</gene>
<feature type="domain" description="HTH cro/C1-type" evidence="1">
    <location>
        <begin position="18"/>
        <end position="73"/>
    </location>
</feature>
<dbReference type="InterPro" id="IPR043917">
    <property type="entry name" value="DUF5753"/>
</dbReference>
<evidence type="ECO:0000313" key="3">
    <source>
        <dbReference type="Proteomes" id="UP001156389"/>
    </source>
</evidence>
<keyword evidence="3" id="KW-1185">Reference proteome</keyword>
<dbReference type="CDD" id="cd00093">
    <property type="entry name" value="HTH_XRE"/>
    <property type="match status" value="1"/>
</dbReference>
<dbReference type="Proteomes" id="UP001156389">
    <property type="component" value="Unassembled WGS sequence"/>
</dbReference>
<evidence type="ECO:0000259" key="1">
    <source>
        <dbReference type="PROSITE" id="PS50943"/>
    </source>
</evidence>
<dbReference type="PROSITE" id="PS50943">
    <property type="entry name" value="HTH_CROC1"/>
    <property type="match status" value="1"/>
</dbReference>
<reference evidence="2 3" key="1">
    <citation type="submission" date="2021-10" db="EMBL/GenBank/DDBJ databases">
        <title>Streptomyces gossypii sp. nov., isolated from soil collected from cotton field.</title>
        <authorList>
            <person name="Ge X."/>
            <person name="Chen X."/>
            <person name="Liu W."/>
        </authorList>
    </citation>
    <scope>NUCLEOTIDE SEQUENCE [LARGE SCALE GENOMIC DNA]</scope>
    <source>
        <strain evidence="2 3">N2-109</strain>
    </source>
</reference>
<evidence type="ECO:0000313" key="2">
    <source>
        <dbReference type="EMBL" id="MCT2594175.1"/>
    </source>
</evidence>
<dbReference type="InterPro" id="IPR001387">
    <property type="entry name" value="Cro/C1-type_HTH"/>
</dbReference>
<dbReference type="InterPro" id="IPR010982">
    <property type="entry name" value="Lambda_DNA-bd_dom_sf"/>
</dbReference>
<dbReference type="SUPFAM" id="SSF47413">
    <property type="entry name" value="lambda repressor-like DNA-binding domains"/>
    <property type="match status" value="1"/>
</dbReference>
<accession>A0ABT2K3T1</accession>
<dbReference type="RefSeq" id="WP_260221479.1">
    <property type="nucleotide sequence ID" value="NZ_JAJAGO010000018.1"/>
</dbReference>
<protein>
    <submittedName>
        <fullName evidence="2">Helix-turn-helix domain-containing protein</fullName>
    </submittedName>
</protein>